<evidence type="ECO:0000313" key="1">
    <source>
        <dbReference type="EMBL" id="MBB5282983.1"/>
    </source>
</evidence>
<sequence length="238" mass="27813">MKRASKISYRTYFNDRLKAVSFHGKSTYPLYVQLTHARKTRFFKSSAFELFSHPRFAQASNPKDSPPTLAFVIEREIALLRYVVKQCQDAFSLDRFKKAYSFYGMDLCVATEVAFRTYLQEFLDTKGAPNFGKALAHENPPFVLFDLLREAERVMAPSLYAELTTHLSQAPPYLELHAFTRHVKPWPDLVLTNLEWEQQDTQASFVRYVQQNHPGKEAVRVVEQLEWWLDQHKKSLRS</sequence>
<dbReference type="AlphaFoldDB" id="A0A840TP37"/>
<organism evidence="1 2">
    <name type="scientific">Rhabdobacter roseus</name>
    <dbReference type="NCBI Taxonomy" id="1655419"/>
    <lineage>
        <taxon>Bacteria</taxon>
        <taxon>Pseudomonadati</taxon>
        <taxon>Bacteroidota</taxon>
        <taxon>Cytophagia</taxon>
        <taxon>Cytophagales</taxon>
        <taxon>Cytophagaceae</taxon>
        <taxon>Rhabdobacter</taxon>
    </lineage>
</organism>
<evidence type="ECO:0000313" key="2">
    <source>
        <dbReference type="Proteomes" id="UP000557307"/>
    </source>
</evidence>
<protein>
    <submittedName>
        <fullName evidence="1">Uncharacterized protein</fullName>
    </submittedName>
</protein>
<gene>
    <name evidence="1" type="ORF">HNQ92_001109</name>
</gene>
<comment type="caution">
    <text evidence="1">The sequence shown here is derived from an EMBL/GenBank/DDBJ whole genome shotgun (WGS) entry which is preliminary data.</text>
</comment>
<accession>A0A840TP37</accession>
<dbReference type="Proteomes" id="UP000557307">
    <property type="component" value="Unassembled WGS sequence"/>
</dbReference>
<name>A0A840TP37_9BACT</name>
<dbReference type="EMBL" id="JACHGF010000002">
    <property type="protein sequence ID" value="MBB5282983.1"/>
    <property type="molecule type" value="Genomic_DNA"/>
</dbReference>
<keyword evidence="2" id="KW-1185">Reference proteome</keyword>
<proteinExistence type="predicted"/>
<reference evidence="1 2" key="1">
    <citation type="submission" date="2020-08" db="EMBL/GenBank/DDBJ databases">
        <title>Genomic Encyclopedia of Type Strains, Phase IV (KMG-IV): sequencing the most valuable type-strain genomes for metagenomic binning, comparative biology and taxonomic classification.</title>
        <authorList>
            <person name="Goeker M."/>
        </authorList>
    </citation>
    <scope>NUCLEOTIDE SEQUENCE [LARGE SCALE GENOMIC DNA]</scope>
    <source>
        <strain evidence="1 2">DSM 105074</strain>
    </source>
</reference>
<dbReference type="RefSeq" id="WP_184171986.1">
    <property type="nucleotide sequence ID" value="NZ_JACHGF010000002.1"/>
</dbReference>